<dbReference type="Proteomes" id="UP001303046">
    <property type="component" value="Unassembled WGS sequence"/>
</dbReference>
<dbReference type="EMBL" id="JAVFWL010000003">
    <property type="protein sequence ID" value="KAK6740843.1"/>
    <property type="molecule type" value="Genomic_DNA"/>
</dbReference>
<reference evidence="2 3" key="1">
    <citation type="submission" date="2023-08" db="EMBL/GenBank/DDBJ databases">
        <title>A Necator americanus chromosomal reference genome.</title>
        <authorList>
            <person name="Ilik V."/>
            <person name="Petrzelkova K.J."/>
            <person name="Pardy F."/>
            <person name="Fuh T."/>
            <person name="Niatou-Singa F.S."/>
            <person name="Gouil Q."/>
            <person name="Baker L."/>
            <person name="Ritchie M.E."/>
            <person name="Jex A.R."/>
            <person name="Gazzola D."/>
            <person name="Li H."/>
            <person name="Toshio Fujiwara R."/>
            <person name="Zhan B."/>
            <person name="Aroian R.V."/>
            <person name="Pafco B."/>
            <person name="Schwarz E.M."/>
        </authorList>
    </citation>
    <scope>NUCLEOTIDE SEQUENCE [LARGE SCALE GENOMIC DNA]</scope>
    <source>
        <strain evidence="2 3">Aroian</strain>
        <tissue evidence="2">Whole animal</tissue>
    </source>
</reference>
<protein>
    <submittedName>
        <fullName evidence="2">Uncharacterized protein</fullName>
    </submittedName>
</protein>
<evidence type="ECO:0000313" key="2">
    <source>
        <dbReference type="EMBL" id="KAK6740843.1"/>
    </source>
</evidence>
<comment type="caution">
    <text evidence="2">The sequence shown here is derived from an EMBL/GenBank/DDBJ whole genome shotgun (WGS) entry which is preliminary data.</text>
</comment>
<accession>A0ABR1CT28</accession>
<organism evidence="2 3">
    <name type="scientific">Necator americanus</name>
    <name type="common">Human hookworm</name>
    <dbReference type="NCBI Taxonomy" id="51031"/>
    <lineage>
        <taxon>Eukaryota</taxon>
        <taxon>Metazoa</taxon>
        <taxon>Ecdysozoa</taxon>
        <taxon>Nematoda</taxon>
        <taxon>Chromadorea</taxon>
        <taxon>Rhabditida</taxon>
        <taxon>Rhabditina</taxon>
        <taxon>Rhabditomorpha</taxon>
        <taxon>Strongyloidea</taxon>
        <taxon>Ancylostomatidae</taxon>
        <taxon>Bunostominae</taxon>
        <taxon>Necator</taxon>
    </lineage>
</organism>
<keyword evidence="1" id="KW-0732">Signal</keyword>
<name>A0ABR1CT28_NECAM</name>
<feature type="signal peptide" evidence="1">
    <location>
        <begin position="1"/>
        <end position="16"/>
    </location>
</feature>
<evidence type="ECO:0000313" key="3">
    <source>
        <dbReference type="Proteomes" id="UP001303046"/>
    </source>
</evidence>
<proteinExistence type="predicted"/>
<evidence type="ECO:0000256" key="1">
    <source>
        <dbReference type="SAM" id="SignalP"/>
    </source>
</evidence>
<gene>
    <name evidence="2" type="primary">Necator_chrIII.g9739</name>
    <name evidence="2" type="ORF">RB195_008974</name>
</gene>
<feature type="chain" id="PRO_5046498101" evidence="1">
    <location>
        <begin position="17"/>
        <end position="70"/>
    </location>
</feature>
<sequence>MVCLILFILSEWKVNSVPLVEHIHSGKESPKKEMDSTKWLRLSEAEVQETFGVGTEWYGISETYSRNSRE</sequence>
<keyword evidence="3" id="KW-1185">Reference proteome</keyword>